<evidence type="ECO:0000256" key="2">
    <source>
        <dbReference type="ARBA" id="ARBA00023242"/>
    </source>
</evidence>
<feature type="compositionally biased region" description="Low complexity" evidence="3">
    <location>
        <begin position="828"/>
        <end position="853"/>
    </location>
</feature>
<protein>
    <recommendedName>
        <fullName evidence="4">ENT domain-containing protein</fullName>
    </recommendedName>
</protein>
<feature type="non-terminal residue" evidence="5">
    <location>
        <position position="964"/>
    </location>
</feature>
<feature type="compositionally biased region" description="Polar residues" evidence="3">
    <location>
        <begin position="785"/>
        <end position="807"/>
    </location>
</feature>
<dbReference type="EMBL" id="JBJQND010000016">
    <property type="protein sequence ID" value="KAL3847986.1"/>
    <property type="molecule type" value="Genomic_DNA"/>
</dbReference>
<dbReference type="PANTHER" id="PTHR16500:SF3">
    <property type="entry name" value="BRCA2-INTERACTING TRANSCRIPTIONAL REPRESSOR EMSY"/>
    <property type="match status" value="1"/>
</dbReference>
<dbReference type="InterPro" id="IPR036142">
    <property type="entry name" value="ENT_dom-like_sf"/>
</dbReference>
<feature type="compositionally biased region" description="Polar residues" evidence="3">
    <location>
        <begin position="199"/>
        <end position="211"/>
    </location>
</feature>
<name>A0ABD3UEP7_SINWO</name>
<feature type="region of interest" description="Disordered" evidence="3">
    <location>
        <begin position="122"/>
        <end position="211"/>
    </location>
</feature>
<dbReference type="Pfam" id="PF03735">
    <property type="entry name" value="ENT"/>
    <property type="match status" value="1"/>
</dbReference>
<feature type="compositionally biased region" description="Low complexity" evidence="3">
    <location>
        <begin position="155"/>
        <end position="165"/>
    </location>
</feature>
<dbReference type="Proteomes" id="UP001634394">
    <property type="component" value="Unassembled WGS sequence"/>
</dbReference>
<keyword evidence="2" id="KW-0539">Nucleus</keyword>
<comment type="caution">
    <text evidence="5">The sequence shown here is derived from an EMBL/GenBank/DDBJ whole genome shotgun (WGS) entry which is preliminary data.</text>
</comment>
<feature type="compositionally biased region" description="Polar residues" evidence="3">
    <location>
        <begin position="122"/>
        <end position="148"/>
    </location>
</feature>
<evidence type="ECO:0000313" key="5">
    <source>
        <dbReference type="EMBL" id="KAL3847986.1"/>
    </source>
</evidence>
<proteinExistence type="predicted"/>
<evidence type="ECO:0000256" key="3">
    <source>
        <dbReference type="SAM" id="MobiDB-lite"/>
    </source>
</evidence>
<feature type="region of interest" description="Disordered" evidence="3">
    <location>
        <begin position="774"/>
        <end position="853"/>
    </location>
</feature>
<gene>
    <name evidence="5" type="ORF">ACJMK2_018873</name>
</gene>
<evidence type="ECO:0000313" key="6">
    <source>
        <dbReference type="Proteomes" id="UP001634394"/>
    </source>
</evidence>
<dbReference type="InterPro" id="IPR005491">
    <property type="entry name" value="ENT_dom"/>
</dbReference>
<reference evidence="5 6" key="1">
    <citation type="submission" date="2024-11" db="EMBL/GenBank/DDBJ databases">
        <title>Chromosome-level genome assembly of the freshwater bivalve Anodonta woodiana.</title>
        <authorList>
            <person name="Chen X."/>
        </authorList>
    </citation>
    <scope>NUCLEOTIDE SEQUENCE [LARGE SCALE GENOMIC DNA]</scope>
    <source>
        <strain evidence="5">MN2024</strain>
        <tissue evidence="5">Gills</tissue>
    </source>
</reference>
<dbReference type="InterPro" id="IPR033482">
    <property type="entry name" value="EMSY"/>
</dbReference>
<dbReference type="PANTHER" id="PTHR16500">
    <property type="entry name" value="BRCA2-INTERACTING TRANSCRIPTIONAL REPRESSOR EMSY"/>
    <property type="match status" value="1"/>
</dbReference>
<evidence type="ECO:0000256" key="1">
    <source>
        <dbReference type="ARBA" id="ARBA00004123"/>
    </source>
</evidence>
<dbReference type="SUPFAM" id="SSF158639">
    <property type="entry name" value="ENT-like"/>
    <property type="match status" value="1"/>
</dbReference>
<dbReference type="SMART" id="SM01191">
    <property type="entry name" value="ENT"/>
    <property type="match status" value="1"/>
</dbReference>
<dbReference type="AlphaFoldDB" id="A0ABD3UEP7"/>
<dbReference type="GO" id="GO:0005634">
    <property type="term" value="C:nucleus"/>
    <property type="evidence" value="ECO:0007669"/>
    <property type="project" value="UniProtKB-SubCell"/>
</dbReference>
<dbReference type="PROSITE" id="PS51138">
    <property type="entry name" value="ENT"/>
    <property type="match status" value="1"/>
</dbReference>
<keyword evidence="6" id="KW-1185">Reference proteome</keyword>
<dbReference type="Gene3D" id="1.10.1240.40">
    <property type="entry name" value="ENT domain"/>
    <property type="match status" value="1"/>
</dbReference>
<comment type="subcellular location">
    <subcellularLocation>
        <location evidence="1">Nucleus</location>
    </subcellularLocation>
</comment>
<accession>A0ABD3UEP7</accession>
<organism evidence="5 6">
    <name type="scientific">Sinanodonta woodiana</name>
    <name type="common">Chinese pond mussel</name>
    <name type="synonym">Anodonta woodiana</name>
    <dbReference type="NCBI Taxonomy" id="1069815"/>
    <lineage>
        <taxon>Eukaryota</taxon>
        <taxon>Metazoa</taxon>
        <taxon>Spiralia</taxon>
        <taxon>Lophotrochozoa</taxon>
        <taxon>Mollusca</taxon>
        <taxon>Bivalvia</taxon>
        <taxon>Autobranchia</taxon>
        <taxon>Heteroconchia</taxon>
        <taxon>Palaeoheterodonta</taxon>
        <taxon>Unionida</taxon>
        <taxon>Unionoidea</taxon>
        <taxon>Unionidae</taxon>
        <taxon>Unioninae</taxon>
        <taxon>Sinanodonta</taxon>
    </lineage>
</organism>
<sequence>MWPELLDMTRDECKRVLRRIELEAYSATVSAFRAQGDLSKEKKKLLLDLQNTLSISTERHRAEIRRAVNDEKLATIADNVAGSNAISEWLIEGRRLIPIMPRLVPQTAFTVTANQAANMQAEKNASLPSPSMTTNKDVGVSATTPPHTNNGGGSRMSRPSSPTSNVVVLPSGMSIHIKGGLNTEDDEDVQVRKRKRSTSTESLVSPTGTPVHQVTFTTTAASSTSMSPMKITISKSPQGQPRVVTSGSQTQKVIVVSSGGGGQSTPSIIHKSITVPIVKTASSSTQVSGGPNKSIIFPASTAAGNTSNIVTVTARSDVQTQSSCTSTASLPLSLTSTSATAFLTPTISISKPRQKMIPRQRIVQIPQQKPGVVIPMGPQPVQPTPQQSAVNQGIQIRPIIKQGSNIQIRQEGGMKIISQSIPGVASKILPRPSQLTSTSSGTPVIVVSASSSGNTTSTVTVLNRPITAVAGQGGTKILNIQTQGGKIISASKGSSLMAVSPKTLHLTAVKGTGLSGTKPNVIVVQKTPSKRSVLPTTQSASGLKSATSSTIISSPFERELVSFLQKQDPSKQYVVTTTTANLSRSLSERRVIVTSPAHQDHVRQVRADSESHRQSTFLHDLIHAAGIVPSSNENGAGHVAVDAHISLDDTHVSSEASHTDTASQTKGVLSQTLPNNEWFEYDVTDEHGNTFTHTADSADTAAAIQSLLDMQANGAPQKSKVTVQRSSSIDLSQLSDQLSQQQFYTIEQAMNILNQSESSIEPHQAQNEVAIGGSDDIDITDSREVTSSSQNVPSSANPDQVNSSLSQEMLPGDLDPQTGLFFNLTGRTSSQSESQTSLSELSSQSSHSSVETSKPLDLLSSSLAQAQIDLDPYQFIETGDNVNNSNIIVRTENVGARVGAQQVESVGTPVGAEQIERSGVELISVQDRIEDSSEISAIVSSRSEQLSGVTIIQQQQQPTHQSDS</sequence>
<feature type="domain" description="ENT" evidence="4">
    <location>
        <begin position="13"/>
        <end position="97"/>
    </location>
</feature>
<evidence type="ECO:0000259" key="4">
    <source>
        <dbReference type="PROSITE" id="PS51138"/>
    </source>
</evidence>